<keyword evidence="4" id="KW-0449">Lipoprotein</keyword>
<keyword evidence="6" id="KW-0325">Glycoprotein</keyword>
<evidence type="ECO:0000256" key="1">
    <source>
        <dbReference type="ARBA" id="ARBA00004589"/>
    </source>
</evidence>
<dbReference type="EMBL" id="JH004178">
    <property type="protein sequence ID" value="EGW14974.1"/>
    <property type="molecule type" value="Genomic_DNA"/>
</dbReference>
<evidence type="ECO:0000256" key="2">
    <source>
        <dbReference type="ARBA" id="ARBA00007384"/>
    </source>
</evidence>
<evidence type="ECO:0000313" key="9">
    <source>
        <dbReference type="EMBL" id="EGW14974.1"/>
    </source>
</evidence>
<keyword evidence="3 7" id="KW-0245">EGF-like domain</keyword>
<evidence type="ECO:0000259" key="8">
    <source>
        <dbReference type="PROSITE" id="PS50026"/>
    </source>
</evidence>
<dbReference type="STRING" id="10029.G3ILN9"/>
<dbReference type="InterPro" id="IPR000742">
    <property type="entry name" value="EGF"/>
</dbReference>
<dbReference type="PaxDb" id="10029-XP_007607676.1"/>
<dbReference type="GO" id="GO:0098552">
    <property type="term" value="C:side of membrane"/>
    <property type="evidence" value="ECO:0007669"/>
    <property type="project" value="UniProtKB-KW"/>
</dbReference>
<dbReference type="Proteomes" id="UP000001075">
    <property type="component" value="Unassembled WGS sequence"/>
</dbReference>
<evidence type="ECO:0000256" key="7">
    <source>
        <dbReference type="PROSITE-ProRule" id="PRU00076"/>
    </source>
</evidence>
<evidence type="ECO:0000256" key="3">
    <source>
        <dbReference type="ARBA" id="ARBA00022536"/>
    </source>
</evidence>
<dbReference type="eggNOG" id="KOG1217">
    <property type="taxonomic scope" value="Eukaryota"/>
</dbReference>
<evidence type="ECO:0000313" key="10">
    <source>
        <dbReference type="Proteomes" id="UP000001075"/>
    </source>
</evidence>
<sequence length="69" mass="7806">MSFLDVAGVVPGSRCCHNGGTCVLGSFCVCPAHFTGRYCEHDQRHRWVEHKWAERGLARERERGTMTRG</sequence>
<organism evidence="9 10">
    <name type="scientific">Cricetulus griseus</name>
    <name type="common">Chinese hamster</name>
    <name type="synonym">Cricetulus barabensis griseus</name>
    <dbReference type="NCBI Taxonomy" id="10029"/>
    <lineage>
        <taxon>Eukaryota</taxon>
        <taxon>Metazoa</taxon>
        <taxon>Chordata</taxon>
        <taxon>Craniata</taxon>
        <taxon>Vertebrata</taxon>
        <taxon>Euteleostomi</taxon>
        <taxon>Mammalia</taxon>
        <taxon>Eutheria</taxon>
        <taxon>Euarchontoglires</taxon>
        <taxon>Glires</taxon>
        <taxon>Rodentia</taxon>
        <taxon>Myomorpha</taxon>
        <taxon>Muroidea</taxon>
        <taxon>Cricetidae</taxon>
        <taxon>Cricetinae</taxon>
        <taxon>Cricetulus</taxon>
    </lineage>
</organism>
<dbReference type="AlphaFoldDB" id="G3ILN9"/>
<dbReference type="GO" id="GO:0070697">
    <property type="term" value="F:activin receptor binding"/>
    <property type="evidence" value="ECO:0007669"/>
    <property type="project" value="UniProtKB-ARBA"/>
</dbReference>
<proteinExistence type="inferred from homology"/>
<evidence type="ECO:0000256" key="6">
    <source>
        <dbReference type="ARBA" id="ARBA00023180"/>
    </source>
</evidence>
<evidence type="ECO:0000256" key="4">
    <source>
        <dbReference type="ARBA" id="ARBA00022622"/>
    </source>
</evidence>
<dbReference type="PROSITE" id="PS50026">
    <property type="entry name" value="EGF_3"/>
    <property type="match status" value="1"/>
</dbReference>
<comment type="similarity">
    <text evidence="2">Belongs to the EGF-CFC (Cripto-1/FRL1/Cryptic) family.</text>
</comment>
<dbReference type="InParanoid" id="G3ILN9"/>
<name>G3ILN9_CRIGR</name>
<keyword evidence="5 7" id="KW-1015">Disulfide bond</keyword>
<reference evidence="10" key="1">
    <citation type="journal article" date="2011" name="Nat. Biotechnol.">
        <title>The genomic sequence of the Chinese hamster ovary (CHO)-K1 cell line.</title>
        <authorList>
            <person name="Xu X."/>
            <person name="Nagarajan H."/>
            <person name="Lewis N.E."/>
            <person name="Pan S."/>
            <person name="Cai Z."/>
            <person name="Liu X."/>
            <person name="Chen W."/>
            <person name="Xie M."/>
            <person name="Wang W."/>
            <person name="Hammond S."/>
            <person name="Andersen M.R."/>
            <person name="Neff N."/>
            <person name="Passarelli B."/>
            <person name="Koh W."/>
            <person name="Fan H.C."/>
            <person name="Wang J."/>
            <person name="Gui Y."/>
            <person name="Lee K.H."/>
            <person name="Betenbaugh M.J."/>
            <person name="Quake S.R."/>
            <person name="Famili I."/>
            <person name="Palsson B.O."/>
            <person name="Wang J."/>
        </authorList>
    </citation>
    <scope>NUCLEOTIDE SEQUENCE [LARGE SCALE GENOMIC DNA]</scope>
    <source>
        <strain evidence="10">CHO K1 cell line</strain>
    </source>
</reference>
<accession>G3ILN9</accession>
<feature type="domain" description="EGF-like" evidence="8">
    <location>
        <begin position="11"/>
        <end position="40"/>
    </location>
</feature>
<dbReference type="Gene3D" id="2.10.25.10">
    <property type="entry name" value="Laminin"/>
    <property type="match status" value="1"/>
</dbReference>
<dbReference type="FunFam" id="2.10.25.10:FF:000421">
    <property type="entry name" value="Teratocarcinoma-derived growth factor"/>
    <property type="match status" value="1"/>
</dbReference>
<dbReference type="CDD" id="cd00054">
    <property type="entry name" value="EGF_CA"/>
    <property type="match status" value="1"/>
</dbReference>
<feature type="disulfide bond" evidence="7">
    <location>
        <begin position="30"/>
        <end position="39"/>
    </location>
</feature>
<evidence type="ECO:0000256" key="5">
    <source>
        <dbReference type="ARBA" id="ARBA00023157"/>
    </source>
</evidence>
<protein>
    <submittedName>
        <fullName evidence="9">Cryptic protein</fullName>
    </submittedName>
</protein>
<comment type="subcellular location">
    <subcellularLocation>
        <location evidence="1">Membrane</location>
        <topology evidence="1">Lipid-anchor</topology>
        <topology evidence="1">GPI-anchor</topology>
    </subcellularLocation>
</comment>
<gene>
    <name evidence="9" type="ORF">I79_024810</name>
</gene>
<comment type="caution">
    <text evidence="7">Lacks conserved residue(s) required for the propagation of feature annotation.</text>
</comment>
<dbReference type="PROSITE" id="PS00022">
    <property type="entry name" value="EGF_1"/>
    <property type="match status" value="1"/>
</dbReference>
<keyword evidence="4" id="KW-0472">Membrane</keyword>
<keyword evidence="4" id="KW-0336">GPI-anchor</keyword>
<dbReference type="GO" id="GO:0038092">
    <property type="term" value="P:nodal signaling pathway"/>
    <property type="evidence" value="ECO:0007669"/>
    <property type="project" value="UniProtKB-ARBA"/>
</dbReference>
<dbReference type="SUPFAM" id="SSF57196">
    <property type="entry name" value="EGF/Laminin"/>
    <property type="match status" value="1"/>
</dbReference>